<keyword evidence="3" id="KW-1185">Reference proteome</keyword>
<accession>A0A1I6GMP0</accession>
<evidence type="ECO:0000256" key="1">
    <source>
        <dbReference type="SAM" id="Phobius"/>
    </source>
</evidence>
<evidence type="ECO:0000313" key="2">
    <source>
        <dbReference type="EMBL" id="SFR43483.1"/>
    </source>
</evidence>
<dbReference type="EMBL" id="FOYU01000001">
    <property type="protein sequence ID" value="SFR43483.1"/>
    <property type="molecule type" value="Genomic_DNA"/>
</dbReference>
<protein>
    <submittedName>
        <fullName evidence="2">Prepilin-type N-terminal cleavage/methylation domain-containing protein</fullName>
    </submittedName>
</protein>
<dbReference type="RefSeq" id="WP_143434069.1">
    <property type="nucleotide sequence ID" value="NZ_FOYU01000001.1"/>
</dbReference>
<sequence length="239" mass="27255">MRQQGFVMLEVITAVVIVSSLLLMINQAWLFKSSQQQRQGWLVDAEQVNLAASDFWAENGAPPGTIRDLFTEQELAILRFPWHQEWQFTLGENWLELSVSAPSLDQAQWFVRQIAGAFVRGNEVVMPVWQPRPSNATNEDYLHRLEQTDAPHLNTMATDLDMGQFDIIDINNLDTQRLTVETIRADELEATSVKTTELIVTTVYAQDVITPTTSLQEVSDRLAEYIQLWKQCELQGKCS</sequence>
<reference evidence="3" key="1">
    <citation type="submission" date="2016-10" db="EMBL/GenBank/DDBJ databases">
        <authorList>
            <person name="Varghese N."/>
            <person name="Submissions S."/>
        </authorList>
    </citation>
    <scope>NUCLEOTIDE SEQUENCE [LARGE SCALE GENOMIC DNA]</scope>
    <source>
        <strain evidence="3">CGMCC 1.7285</strain>
    </source>
</reference>
<gene>
    <name evidence="2" type="ORF">SAMN04488070_0966</name>
</gene>
<dbReference type="AlphaFoldDB" id="A0A1I6GMP0"/>
<keyword evidence="1" id="KW-0812">Transmembrane</keyword>
<dbReference type="InterPro" id="IPR012902">
    <property type="entry name" value="N_methyl_site"/>
</dbReference>
<feature type="transmembrane region" description="Helical" evidence="1">
    <location>
        <begin position="6"/>
        <end position="31"/>
    </location>
</feature>
<keyword evidence="1" id="KW-0472">Membrane</keyword>
<keyword evidence="1" id="KW-1133">Transmembrane helix</keyword>
<dbReference type="Proteomes" id="UP000199424">
    <property type="component" value="Unassembled WGS sequence"/>
</dbReference>
<organism evidence="2 3">
    <name type="scientific">Pseudidiomarina maritima</name>
    <dbReference type="NCBI Taxonomy" id="519453"/>
    <lineage>
        <taxon>Bacteria</taxon>
        <taxon>Pseudomonadati</taxon>
        <taxon>Pseudomonadota</taxon>
        <taxon>Gammaproteobacteria</taxon>
        <taxon>Alteromonadales</taxon>
        <taxon>Idiomarinaceae</taxon>
        <taxon>Pseudidiomarina</taxon>
    </lineage>
</organism>
<name>A0A1I6GMP0_9GAMM</name>
<dbReference type="NCBIfam" id="TIGR02532">
    <property type="entry name" value="IV_pilin_GFxxxE"/>
    <property type="match status" value="1"/>
</dbReference>
<proteinExistence type="predicted"/>
<evidence type="ECO:0000313" key="3">
    <source>
        <dbReference type="Proteomes" id="UP000199424"/>
    </source>
</evidence>